<evidence type="ECO:0000256" key="6">
    <source>
        <dbReference type="ARBA" id="ARBA00023136"/>
    </source>
</evidence>
<gene>
    <name evidence="9" type="ORF">A6770_00570</name>
</gene>
<keyword evidence="10" id="KW-1185">Reference proteome</keyword>
<dbReference type="InterPro" id="IPR020846">
    <property type="entry name" value="MFS_dom"/>
</dbReference>
<sequence>MKLLPKFRFKLNLDLPAFRSRNYRLYFAGQALSMTGNFMTQVAILWLIYRLTDSALLLGLAGFFGQLPVFALAPISGILADRYNRYHLLLLFQVVGFLISITLTIITFLGWANFWTLLILSAFLGFLKGLDVPVRNAFVSDMVSRELMGNAIALNAAFLNGARLFGPALGGILIAQFDAGFCFLYDSLSYLIAIWAISAMQITPRKVEIQTSNTWQKLREGFQYAYYFLPVRSILLLLAVASLVGMSYTTLLPIFAVEVLRGGSETLGFLTAAAAMGSVFACVYLSFRHSVMGLERLIAFCPAIMGIGFIFFSLSQVFWISQLALVLVGWSSTLQVAASNTVLQFIVEDSKRGRVMSFYAMCFMGMAPFGNLVAGTLAHYFKAPNTLILGGVVCIVGSVLFAQQLPQMAKLIHLGTNQVASN</sequence>
<feature type="transmembrane region" description="Helical" evidence="7">
    <location>
        <begin position="387"/>
        <end position="405"/>
    </location>
</feature>
<organism evidence="9 10">
    <name type="scientific">Nostoc minutum NIES-26</name>
    <dbReference type="NCBI Taxonomy" id="1844469"/>
    <lineage>
        <taxon>Bacteria</taxon>
        <taxon>Bacillati</taxon>
        <taxon>Cyanobacteriota</taxon>
        <taxon>Cyanophyceae</taxon>
        <taxon>Nostocales</taxon>
        <taxon>Nostocaceae</taxon>
        <taxon>Nostoc</taxon>
    </lineage>
</organism>
<dbReference type="SUPFAM" id="SSF103473">
    <property type="entry name" value="MFS general substrate transporter"/>
    <property type="match status" value="1"/>
</dbReference>
<feature type="transmembrane region" description="Helical" evidence="7">
    <location>
        <begin position="358"/>
        <end position="381"/>
    </location>
</feature>
<keyword evidence="4 7" id="KW-0812">Transmembrane</keyword>
<feature type="transmembrane region" description="Helical" evidence="7">
    <location>
        <begin position="297"/>
        <end position="319"/>
    </location>
</feature>
<dbReference type="PRINTS" id="PR01988">
    <property type="entry name" value="EXPORTERBACE"/>
</dbReference>
<feature type="transmembrane region" description="Helical" evidence="7">
    <location>
        <begin position="325"/>
        <end position="346"/>
    </location>
</feature>
<evidence type="ECO:0000256" key="2">
    <source>
        <dbReference type="ARBA" id="ARBA00022448"/>
    </source>
</evidence>
<dbReference type="GO" id="GO:0005886">
    <property type="term" value="C:plasma membrane"/>
    <property type="evidence" value="ECO:0007669"/>
    <property type="project" value="UniProtKB-SubCell"/>
</dbReference>
<feature type="transmembrane region" description="Helical" evidence="7">
    <location>
        <begin position="151"/>
        <end position="177"/>
    </location>
</feature>
<dbReference type="Gene3D" id="1.20.1250.20">
    <property type="entry name" value="MFS general substrate transporter like domains"/>
    <property type="match status" value="1"/>
</dbReference>
<dbReference type="EMBL" id="LXQD01000295">
    <property type="protein sequence ID" value="RCJ28926.1"/>
    <property type="molecule type" value="Genomic_DNA"/>
</dbReference>
<feature type="transmembrane region" description="Helical" evidence="7">
    <location>
        <begin position="266"/>
        <end position="285"/>
    </location>
</feature>
<dbReference type="PANTHER" id="PTHR23513:SF11">
    <property type="entry name" value="STAPHYLOFERRIN A TRANSPORTER"/>
    <property type="match status" value="1"/>
</dbReference>
<dbReference type="PROSITE" id="PS50850">
    <property type="entry name" value="MFS"/>
    <property type="match status" value="1"/>
</dbReference>
<feature type="transmembrane region" description="Helical" evidence="7">
    <location>
        <begin position="183"/>
        <end position="203"/>
    </location>
</feature>
<evidence type="ECO:0000256" key="7">
    <source>
        <dbReference type="SAM" id="Phobius"/>
    </source>
</evidence>
<dbReference type="InterPro" id="IPR036259">
    <property type="entry name" value="MFS_trans_sf"/>
</dbReference>
<name>A0A367QXJ6_9NOSO</name>
<dbReference type="AlphaFoldDB" id="A0A367QXJ6"/>
<evidence type="ECO:0000256" key="3">
    <source>
        <dbReference type="ARBA" id="ARBA00022475"/>
    </source>
</evidence>
<dbReference type="Pfam" id="PF05977">
    <property type="entry name" value="MFS_3"/>
    <property type="match status" value="1"/>
</dbReference>
<evidence type="ECO:0000313" key="10">
    <source>
        <dbReference type="Proteomes" id="UP000252107"/>
    </source>
</evidence>
<dbReference type="InterPro" id="IPR022324">
    <property type="entry name" value="Bacilysin_exporter_BacE_put"/>
</dbReference>
<dbReference type="CDD" id="cd06173">
    <property type="entry name" value="MFS_MefA_like"/>
    <property type="match status" value="1"/>
</dbReference>
<dbReference type="Proteomes" id="UP000252107">
    <property type="component" value="Unassembled WGS sequence"/>
</dbReference>
<keyword evidence="2" id="KW-0813">Transport</keyword>
<evidence type="ECO:0000313" key="9">
    <source>
        <dbReference type="EMBL" id="RCJ28926.1"/>
    </source>
</evidence>
<evidence type="ECO:0000256" key="5">
    <source>
        <dbReference type="ARBA" id="ARBA00022989"/>
    </source>
</evidence>
<proteinExistence type="predicted"/>
<keyword evidence="6 7" id="KW-0472">Membrane</keyword>
<protein>
    <submittedName>
        <fullName evidence="9">MFS transporter</fullName>
    </submittedName>
</protein>
<comment type="caution">
    <text evidence="9">The sequence shown here is derived from an EMBL/GenBank/DDBJ whole genome shotgun (WGS) entry which is preliminary data.</text>
</comment>
<keyword evidence="3" id="KW-1003">Cell membrane</keyword>
<evidence type="ECO:0000256" key="4">
    <source>
        <dbReference type="ARBA" id="ARBA00022692"/>
    </source>
</evidence>
<evidence type="ECO:0000256" key="1">
    <source>
        <dbReference type="ARBA" id="ARBA00004651"/>
    </source>
</evidence>
<dbReference type="GO" id="GO:0022857">
    <property type="term" value="F:transmembrane transporter activity"/>
    <property type="evidence" value="ECO:0007669"/>
    <property type="project" value="InterPro"/>
</dbReference>
<evidence type="ECO:0000259" key="8">
    <source>
        <dbReference type="PROSITE" id="PS50850"/>
    </source>
</evidence>
<feature type="transmembrane region" description="Helical" evidence="7">
    <location>
        <begin position="112"/>
        <end position="130"/>
    </location>
</feature>
<feature type="transmembrane region" description="Helical" evidence="7">
    <location>
        <begin position="55"/>
        <end position="79"/>
    </location>
</feature>
<feature type="transmembrane region" description="Helical" evidence="7">
    <location>
        <begin position="86"/>
        <end position="106"/>
    </location>
</feature>
<feature type="domain" description="Major facilitator superfamily (MFS) profile" evidence="8">
    <location>
        <begin position="225"/>
        <end position="422"/>
    </location>
</feature>
<dbReference type="InterPro" id="IPR010290">
    <property type="entry name" value="TM_effector"/>
</dbReference>
<reference evidence="9" key="1">
    <citation type="submission" date="2016-04" db="EMBL/GenBank/DDBJ databases">
        <authorList>
            <person name="Tabuchi Yagui T.R."/>
        </authorList>
    </citation>
    <scope>NUCLEOTIDE SEQUENCE [LARGE SCALE GENOMIC DNA]</scope>
    <source>
        <strain evidence="9">NIES-26</strain>
    </source>
</reference>
<keyword evidence="5 7" id="KW-1133">Transmembrane helix</keyword>
<feature type="transmembrane region" description="Helical" evidence="7">
    <location>
        <begin position="224"/>
        <end position="246"/>
    </location>
</feature>
<accession>A0A367QXJ6</accession>
<dbReference type="PANTHER" id="PTHR23513">
    <property type="entry name" value="INTEGRAL MEMBRANE EFFLUX PROTEIN-RELATED"/>
    <property type="match status" value="1"/>
</dbReference>
<feature type="transmembrane region" description="Helical" evidence="7">
    <location>
        <begin position="25"/>
        <end position="49"/>
    </location>
</feature>
<comment type="subcellular location">
    <subcellularLocation>
        <location evidence="1">Cell membrane</location>
        <topology evidence="1">Multi-pass membrane protein</topology>
    </subcellularLocation>
</comment>